<sequence>MEIISGILIGVIGVISALVTTNLTNKKSSDENYNAIMQKEKNILIENSKATMNEYNDALDETILLFKATNSNYRTSSEERLENIEKLKSIRNKVNLEFPSFEIDQKNFFLHNNHAFRGAGVREGKDDKKLYLRRKVSKSEQKDNEKDTIEEAIFTMMILLENVMSYNKSDVIRMDKDISNDNSKENSEGNSNKDSEDNFIIVNDSLIDSYKHILFKLQQSLFYINRLTIEKRKGRDFIKLVVPEISDTIEDVEDQISKIYFNGILNPNTDKKDDKYKEKEFTDISQVKKTNEQELEDFEDLFPTDEESTELPVAELVITTLDRLKKADLEIIKKWSSSDASNRYLLNTTPKHKNGQDFVNYHIYPSDNIFIEAHHSKGYIKRLLEKYILAVLKENGQLNEKNDEKIEEDNTKKKTKRNFSDKELDFIERHTLNKNDSIRNLLISSLESLEKEYEIRPMDLTDNKTLVSKTNKNPDGKKLPKANKYVTKKGIEYYFNTHMNAPAAIKSLIKYEEFLREHESSLVK</sequence>
<name>A0A285UG33_9STAP</name>
<dbReference type="AlphaFoldDB" id="A0A285UG33"/>
<dbReference type="Proteomes" id="UP000219412">
    <property type="component" value="Unassembled WGS sequence"/>
</dbReference>
<dbReference type="EMBL" id="OBQF01000002">
    <property type="protein sequence ID" value="SOC40752.1"/>
    <property type="molecule type" value="Genomic_DNA"/>
</dbReference>
<reference evidence="2" key="1">
    <citation type="submission" date="2017-08" db="EMBL/GenBank/DDBJ databases">
        <authorList>
            <person name="Varghese N."/>
            <person name="Submissions S."/>
        </authorList>
    </citation>
    <scope>NUCLEOTIDE SEQUENCE [LARGE SCALE GENOMIC DNA]</scope>
    <source>
        <strain evidence="2">DSM 23173</strain>
    </source>
</reference>
<protein>
    <submittedName>
        <fullName evidence="1">Uncharacterized protein</fullName>
    </submittedName>
</protein>
<evidence type="ECO:0000313" key="1">
    <source>
        <dbReference type="EMBL" id="SOC40752.1"/>
    </source>
</evidence>
<organism evidence="1 2">
    <name type="scientific">Salinicoccus kekensis</name>
    <dbReference type="NCBI Taxonomy" id="714307"/>
    <lineage>
        <taxon>Bacteria</taxon>
        <taxon>Bacillati</taxon>
        <taxon>Bacillota</taxon>
        <taxon>Bacilli</taxon>
        <taxon>Bacillales</taxon>
        <taxon>Staphylococcaceae</taxon>
        <taxon>Salinicoccus</taxon>
    </lineage>
</organism>
<dbReference type="RefSeq" id="WP_097039930.1">
    <property type="nucleotide sequence ID" value="NZ_OBQF01000002.1"/>
</dbReference>
<keyword evidence="2" id="KW-1185">Reference proteome</keyword>
<accession>A0A285UG33</accession>
<gene>
    <name evidence="1" type="ORF">SAMN05878391_1099</name>
</gene>
<proteinExistence type="predicted"/>
<evidence type="ECO:0000313" key="2">
    <source>
        <dbReference type="Proteomes" id="UP000219412"/>
    </source>
</evidence>